<feature type="transmembrane region" description="Helical" evidence="1">
    <location>
        <begin position="616"/>
        <end position="638"/>
    </location>
</feature>
<dbReference type="EMBL" id="ML977179">
    <property type="protein sequence ID" value="KAF1982955.1"/>
    <property type="molecule type" value="Genomic_DNA"/>
</dbReference>
<dbReference type="PANTHER" id="PTHR35394">
    <property type="entry name" value="DUF3176 DOMAIN-CONTAINING PROTEIN"/>
    <property type="match status" value="1"/>
</dbReference>
<protein>
    <recommendedName>
        <fullName evidence="4">DUF3176 domain-containing protein</fullName>
    </recommendedName>
</protein>
<keyword evidence="1" id="KW-0812">Transmembrane</keyword>
<evidence type="ECO:0008006" key="4">
    <source>
        <dbReference type="Google" id="ProtNLM"/>
    </source>
</evidence>
<feature type="transmembrane region" description="Helical" evidence="1">
    <location>
        <begin position="126"/>
        <end position="146"/>
    </location>
</feature>
<accession>A0A6G1GPU1</accession>
<evidence type="ECO:0000256" key="1">
    <source>
        <dbReference type="SAM" id="Phobius"/>
    </source>
</evidence>
<dbReference type="PANTHER" id="PTHR35394:SF5">
    <property type="entry name" value="DUF3176 DOMAIN-CONTAINING PROTEIN"/>
    <property type="match status" value="1"/>
</dbReference>
<feature type="transmembrane region" description="Helical" evidence="1">
    <location>
        <begin position="229"/>
        <end position="247"/>
    </location>
</feature>
<dbReference type="OrthoDB" id="5242705at2759"/>
<name>A0A6G1GPU1_9PEZI</name>
<reference evidence="2" key="1">
    <citation type="journal article" date="2020" name="Stud. Mycol.">
        <title>101 Dothideomycetes genomes: a test case for predicting lifestyles and emergence of pathogens.</title>
        <authorList>
            <person name="Haridas S."/>
            <person name="Albert R."/>
            <person name="Binder M."/>
            <person name="Bloem J."/>
            <person name="Labutti K."/>
            <person name="Salamov A."/>
            <person name="Andreopoulos B."/>
            <person name="Baker S."/>
            <person name="Barry K."/>
            <person name="Bills G."/>
            <person name="Bluhm B."/>
            <person name="Cannon C."/>
            <person name="Castanera R."/>
            <person name="Culley D."/>
            <person name="Daum C."/>
            <person name="Ezra D."/>
            <person name="Gonzalez J."/>
            <person name="Henrissat B."/>
            <person name="Kuo A."/>
            <person name="Liang C."/>
            <person name="Lipzen A."/>
            <person name="Lutzoni F."/>
            <person name="Magnuson J."/>
            <person name="Mondo S."/>
            <person name="Nolan M."/>
            <person name="Ohm R."/>
            <person name="Pangilinan J."/>
            <person name="Park H.-J."/>
            <person name="Ramirez L."/>
            <person name="Alfaro M."/>
            <person name="Sun H."/>
            <person name="Tritt A."/>
            <person name="Yoshinaga Y."/>
            <person name="Zwiers L.-H."/>
            <person name="Turgeon B."/>
            <person name="Goodwin S."/>
            <person name="Spatafora J."/>
            <person name="Crous P."/>
            <person name="Grigoriev I."/>
        </authorList>
    </citation>
    <scope>NUCLEOTIDE SEQUENCE</scope>
    <source>
        <strain evidence="2">CBS 113979</strain>
    </source>
</reference>
<dbReference type="AlphaFoldDB" id="A0A6G1GPU1"/>
<gene>
    <name evidence="2" type="ORF">K402DRAFT_184938</name>
</gene>
<dbReference type="InterPro" id="IPR021514">
    <property type="entry name" value="DUF3176"/>
</dbReference>
<dbReference type="Pfam" id="PF11374">
    <property type="entry name" value="DUF3176"/>
    <property type="match status" value="1"/>
</dbReference>
<evidence type="ECO:0000313" key="2">
    <source>
        <dbReference type="EMBL" id="KAF1982955.1"/>
    </source>
</evidence>
<keyword evidence="3" id="KW-1185">Reference proteome</keyword>
<organism evidence="2 3">
    <name type="scientific">Aulographum hederae CBS 113979</name>
    <dbReference type="NCBI Taxonomy" id="1176131"/>
    <lineage>
        <taxon>Eukaryota</taxon>
        <taxon>Fungi</taxon>
        <taxon>Dikarya</taxon>
        <taxon>Ascomycota</taxon>
        <taxon>Pezizomycotina</taxon>
        <taxon>Dothideomycetes</taxon>
        <taxon>Pleosporomycetidae</taxon>
        <taxon>Aulographales</taxon>
        <taxon>Aulographaceae</taxon>
    </lineage>
</organism>
<proteinExistence type="predicted"/>
<evidence type="ECO:0000313" key="3">
    <source>
        <dbReference type="Proteomes" id="UP000800041"/>
    </source>
</evidence>
<keyword evidence="1" id="KW-0472">Membrane</keyword>
<keyword evidence="1" id="KW-1133">Transmembrane helix</keyword>
<dbReference type="Proteomes" id="UP000800041">
    <property type="component" value="Unassembled WGS sequence"/>
</dbReference>
<sequence length="740" mass="82889">MSRTPYLAVPRSTLSRGAIRMPQFAQTPHQNPAASPHSYTSDDWFTRQSDVEAPLHANPEIRCSPNAPIASPLLNPFARLETPPSAFRRSRSSRRRRRTFLSGYKKPTQSVQTFTRLVAEWWFDMLSWYVSALCLVAIVILLFNFNEGEVPIRWPLGININVYISVLSGVLKSSMLNTVSQCLGQLKWDWYSERPRSLGDFERFDDASRGPWGSLVLLIGLLRNRARSLACIGAAVTILSVAFDPFFQQIVTFSPRPIDIDVSVVNRSVSFSPDTALLFINNHTETLLDENMNQILLSYFLGQGSEVNPPMHCPTGNCTWPEFTTVGMCSNSSDVSELLRYTCQTSTGEWLAPQRLLEYDSVPEVYACGWYLNATSDSPALMAGYVANSTSKMPAGDALTMRMLPLLDFLSTNTLYDGSFSFKDVQMPIADFFVSSTENAPGATYAGAKPVLLEVVLYWCTKTIKAVSDQGRYREEIISTFYNQTKVPYPWTIESPDTTYMGFPTMSPPGVNETFFISNETAYDTLNMFNVILPSYSTSPNANTPPQFGYSNIDPSIMPTRAVNLSYDPWITEHNIGQHWEDIATALTNHMRSSSNGSVEVYGKAWTEKNFVQASWGWLALPNAVVFTTLLFLILTMLKGSNRNGHVGIWKTSSLAVLLNGLREDTQTKLGVPRRMREARRKASQLEVQLMKSDDEKWKLARTAPSPMVHVTPSSPLLPVYGDRAHRNALRATWQSGGWI</sequence>